<dbReference type="OrthoDB" id="8255844at2"/>
<dbReference type="HOGENOM" id="CLU_2735546_0_0_5"/>
<protein>
    <submittedName>
        <fullName evidence="1">Uncharacterized protein</fullName>
    </submittedName>
</protein>
<dbReference type="EMBL" id="JH660642">
    <property type="protein sequence ID" value="EIM28818.1"/>
    <property type="molecule type" value="Genomic_DNA"/>
</dbReference>
<dbReference type="RefSeq" id="WP_009491482.1">
    <property type="nucleotide sequence ID" value="NZ_CP141048.1"/>
</dbReference>
<sequence>MDVSLTSHPVYRAYVIDPNGGILIAHALICQSDDEAISKAKEYATGNAVELWDRGRKIAFIPLGGAPCVIF</sequence>
<evidence type="ECO:0000313" key="1">
    <source>
        <dbReference type="EMBL" id="EIM28818.1"/>
    </source>
</evidence>
<dbReference type="AlphaFoldDB" id="I4YXX6"/>
<gene>
    <name evidence="1" type="ORF">MicloDRAFT_00024620</name>
</gene>
<accession>I4YXX6</accession>
<name>I4YXX6_9HYPH</name>
<evidence type="ECO:0000313" key="2">
    <source>
        <dbReference type="Proteomes" id="UP000003947"/>
    </source>
</evidence>
<reference evidence="1 2" key="1">
    <citation type="submission" date="2012-02" db="EMBL/GenBank/DDBJ databases">
        <title>Improved High-Quality Draft sequence of Microvirga sp. WSM3557.</title>
        <authorList>
            <consortium name="US DOE Joint Genome Institute"/>
            <person name="Lucas S."/>
            <person name="Han J."/>
            <person name="Lapidus A."/>
            <person name="Cheng J.-F."/>
            <person name="Goodwin L."/>
            <person name="Pitluck S."/>
            <person name="Peters L."/>
            <person name="Zhang X."/>
            <person name="Detter J.C."/>
            <person name="Han C."/>
            <person name="Tapia R."/>
            <person name="Land M."/>
            <person name="Hauser L."/>
            <person name="Kyrpides N."/>
            <person name="Ivanova N."/>
            <person name="Pagani I."/>
            <person name="Brau L."/>
            <person name="Yates R."/>
            <person name="O'Hara G."/>
            <person name="Rui T."/>
            <person name="Howieson J."/>
            <person name="Reeve W."/>
            <person name="Woyke T."/>
        </authorList>
    </citation>
    <scope>NUCLEOTIDE SEQUENCE [LARGE SCALE GENOMIC DNA]</scope>
    <source>
        <strain evidence="1 2">WSM3557</strain>
    </source>
</reference>
<dbReference type="Proteomes" id="UP000003947">
    <property type="component" value="Unassembled WGS sequence"/>
</dbReference>
<dbReference type="PATRIC" id="fig|864069.3.peg.2664"/>
<keyword evidence="2" id="KW-1185">Reference proteome</keyword>
<proteinExistence type="predicted"/>
<organism evidence="1 2">
    <name type="scientific">Microvirga lotononidis</name>
    <dbReference type="NCBI Taxonomy" id="864069"/>
    <lineage>
        <taxon>Bacteria</taxon>
        <taxon>Pseudomonadati</taxon>
        <taxon>Pseudomonadota</taxon>
        <taxon>Alphaproteobacteria</taxon>
        <taxon>Hyphomicrobiales</taxon>
        <taxon>Methylobacteriaceae</taxon>
        <taxon>Microvirga</taxon>
    </lineage>
</organism>